<keyword evidence="8" id="KW-0255">Endonuclease</keyword>
<evidence type="ECO:0000256" key="1">
    <source>
        <dbReference type="ARBA" id="ARBA00008761"/>
    </source>
</evidence>
<evidence type="ECO:0000259" key="7">
    <source>
        <dbReference type="Pfam" id="PF07282"/>
    </source>
</evidence>
<sequence length="446" mass="48784">MLAWCLDVAKLWPVRSDTVLPGSGCGLLTRSGSGASASCGELGSVGARSVLRRYSDAWFSAAARRKGGAVNVRYPRRRRALMPVRWYHGTFKLTGRALRLPVAQGHPPLLVRLDRAVPYPPDAVRSVTLLFADGRLCVDVTAELSVASYPSGRAPDVARVAGVDLGIIHPFAVASTDGDSLLVSGRAIRAEHRLHLADTKARHRAVAARAPSRGQRGSRRWRRTRRRVRLVEGRHRRRVRQALHEAAKAVIDWAVERRIGTLTVGDPRGVLDRSSGRVHNLRLRQWQIGRTLRILQDKAALAGIQVHLVDERGTSSTCPACAKRISKPTGRNLSCRHCQFVGHRDLAAAFTIATRTPGGVNTTPPRMGGMVTHRRAGSHLPGVGRARRDPRRRPPRAAAGASGRRRPVPPLVGSRSSTRVGEDPEQHRDQPVYIPGCRTISQLLPV</sequence>
<feature type="domain" description="Cas12f1-like TNB" evidence="7">
    <location>
        <begin position="290"/>
        <end position="352"/>
    </location>
</feature>
<gene>
    <name evidence="8" type="ORF">ACFY35_39440</name>
</gene>
<reference evidence="8 9" key="1">
    <citation type="submission" date="2024-10" db="EMBL/GenBank/DDBJ databases">
        <title>The Natural Products Discovery Center: Release of the First 8490 Sequenced Strains for Exploring Actinobacteria Biosynthetic Diversity.</title>
        <authorList>
            <person name="Kalkreuter E."/>
            <person name="Kautsar S.A."/>
            <person name="Yang D."/>
            <person name="Bader C.D."/>
            <person name="Teijaro C.N."/>
            <person name="Fluegel L."/>
            <person name="Davis C.M."/>
            <person name="Simpson J.R."/>
            <person name="Lauterbach L."/>
            <person name="Steele A.D."/>
            <person name="Gui C."/>
            <person name="Meng S."/>
            <person name="Li G."/>
            <person name="Viehrig K."/>
            <person name="Ye F."/>
            <person name="Su P."/>
            <person name="Kiefer A.F."/>
            <person name="Nichols A."/>
            <person name="Cepeda A.J."/>
            <person name="Yan W."/>
            <person name="Fan B."/>
            <person name="Jiang Y."/>
            <person name="Adhikari A."/>
            <person name="Zheng C.-J."/>
            <person name="Schuster L."/>
            <person name="Cowan T.M."/>
            <person name="Smanski M.J."/>
            <person name="Chevrette M.G."/>
            <person name="De Carvalho L.P.S."/>
            <person name="Shen B."/>
        </authorList>
    </citation>
    <scope>NUCLEOTIDE SEQUENCE [LARGE SCALE GENOMIC DNA]</scope>
    <source>
        <strain evidence="8 9">NPDC000087</strain>
    </source>
</reference>
<dbReference type="GO" id="GO:0004519">
    <property type="term" value="F:endonuclease activity"/>
    <property type="evidence" value="ECO:0007669"/>
    <property type="project" value="UniProtKB-KW"/>
</dbReference>
<keyword evidence="4" id="KW-0233">DNA recombination</keyword>
<evidence type="ECO:0000259" key="6">
    <source>
        <dbReference type="Pfam" id="PF01385"/>
    </source>
</evidence>
<comment type="caution">
    <text evidence="8">The sequence shown here is derived from an EMBL/GenBank/DDBJ whole genome shotgun (WGS) entry which is preliminary data.</text>
</comment>
<feature type="region of interest" description="Disordered" evidence="5">
    <location>
        <begin position="372"/>
        <end position="432"/>
    </location>
</feature>
<dbReference type="NCBIfam" id="NF040570">
    <property type="entry name" value="guided_TnpB"/>
    <property type="match status" value="1"/>
</dbReference>
<keyword evidence="9" id="KW-1185">Reference proteome</keyword>
<comment type="similarity">
    <text evidence="1">In the C-terminal section; belongs to the transposase 35 family.</text>
</comment>
<keyword evidence="8" id="KW-0378">Hydrolase</keyword>
<dbReference type="Pfam" id="PF07282">
    <property type="entry name" value="Cas12f1-like_TNB"/>
    <property type="match status" value="1"/>
</dbReference>
<keyword evidence="3" id="KW-0238">DNA-binding</keyword>
<evidence type="ECO:0000256" key="5">
    <source>
        <dbReference type="SAM" id="MobiDB-lite"/>
    </source>
</evidence>
<evidence type="ECO:0000256" key="3">
    <source>
        <dbReference type="ARBA" id="ARBA00023125"/>
    </source>
</evidence>
<organism evidence="8 9">
    <name type="scientific">Paractinoplanes globisporus</name>
    <dbReference type="NCBI Taxonomy" id="113565"/>
    <lineage>
        <taxon>Bacteria</taxon>
        <taxon>Bacillati</taxon>
        <taxon>Actinomycetota</taxon>
        <taxon>Actinomycetes</taxon>
        <taxon>Micromonosporales</taxon>
        <taxon>Micromonosporaceae</taxon>
        <taxon>Paractinoplanes</taxon>
    </lineage>
</organism>
<keyword evidence="8" id="KW-0540">Nuclease</keyword>
<feature type="domain" description="Probable transposase IS891/IS1136/IS1341" evidence="6">
    <location>
        <begin position="152"/>
        <end position="269"/>
    </location>
</feature>
<feature type="compositionally biased region" description="Basic and acidic residues" evidence="5">
    <location>
        <begin position="420"/>
        <end position="430"/>
    </location>
</feature>
<dbReference type="InterPro" id="IPR001959">
    <property type="entry name" value="Transposase"/>
</dbReference>
<evidence type="ECO:0000256" key="4">
    <source>
        <dbReference type="ARBA" id="ARBA00023172"/>
    </source>
</evidence>
<proteinExistence type="inferred from homology"/>
<protein>
    <submittedName>
        <fullName evidence="8">RNA-guided endonuclease InsQ/TnpB family protein</fullName>
    </submittedName>
</protein>
<keyword evidence="2" id="KW-0815">Transposition</keyword>
<dbReference type="Pfam" id="PF01385">
    <property type="entry name" value="OrfB_IS605"/>
    <property type="match status" value="1"/>
</dbReference>
<evidence type="ECO:0000313" key="9">
    <source>
        <dbReference type="Proteomes" id="UP001602245"/>
    </source>
</evidence>
<evidence type="ECO:0000313" key="8">
    <source>
        <dbReference type="EMBL" id="MFF5295541.1"/>
    </source>
</evidence>
<name>A0ABW6WQI7_9ACTN</name>
<accession>A0ABW6WQI7</accession>
<dbReference type="RefSeq" id="WP_084699168.1">
    <property type="nucleotide sequence ID" value="NZ_JBIAZU010000007.1"/>
</dbReference>
<dbReference type="EMBL" id="JBIAZU010000007">
    <property type="protein sequence ID" value="MFF5295541.1"/>
    <property type="molecule type" value="Genomic_DNA"/>
</dbReference>
<evidence type="ECO:0000256" key="2">
    <source>
        <dbReference type="ARBA" id="ARBA00022578"/>
    </source>
</evidence>
<dbReference type="Proteomes" id="UP001602245">
    <property type="component" value="Unassembled WGS sequence"/>
</dbReference>
<dbReference type="InterPro" id="IPR010095">
    <property type="entry name" value="Cas12f1-like_TNB"/>
</dbReference>